<dbReference type="GO" id="GO:0051087">
    <property type="term" value="F:protein-folding chaperone binding"/>
    <property type="evidence" value="ECO:0007669"/>
    <property type="project" value="InterPro"/>
</dbReference>
<dbReference type="PANTHER" id="PTHR45862">
    <property type="entry name" value="PROTEIN SGT1 HOMOLOG"/>
    <property type="match status" value="1"/>
</dbReference>
<accession>A0A443SRV4</accession>
<organism evidence="3 4">
    <name type="scientific">Leptotrombidium deliense</name>
    <dbReference type="NCBI Taxonomy" id="299467"/>
    <lineage>
        <taxon>Eukaryota</taxon>
        <taxon>Metazoa</taxon>
        <taxon>Ecdysozoa</taxon>
        <taxon>Arthropoda</taxon>
        <taxon>Chelicerata</taxon>
        <taxon>Arachnida</taxon>
        <taxon>Acari</taxon>
        <taxon>Acariformes</taxon>
        <taxon>Trombidiformes</taxon>
        <taxon>Prostigmata</taxon>
        <taxon>Anystina</taxon>
        <taxon>Parasitengona</taxon>
        <taxon>Trombiculoidea</taxon>
        <taxon>Trombiculidae</taxon>
        <taxon>Leptotrombidium</taxon>
    </lineage>
</organism>
<evidence type="ECO:0000256" key="1">
    <source>
        <dbReference type="SAM" id="MobiDB-lite"/>
    </source>
</evidence>
<evidence type="ECO:0000259" key="2">
    <source>
        <dbReference type="PROSITE" id="PS51048"/>
    </source>
</evidence>
<dbReference type="InterPro" id="IPR007699">
    <property type="entry name" value="SGS_dom"/>
</dbReference>
<dbReference type="PROSITE" id="PS51048">
    <property type="entry name" value="SGS"/>
    <property type="match status" value="1"/>
</dbReference>
<dbReference type="STRING" id="299467.A0A443SRV4"/>
<keyword evidence="4" id="KW-1185">Reference proteome</keyword>
<dbReference type="Proteomes" id="UP000288716">
    <property type="component" value="Unassembled WGS sequence"/>
</dbReference>
<dbReference type="AlphaFoldDB" id="A0A443SRV4"/>
<evidence type="ECO:0000313" key="3">
    <source>
        <dbReference type="EMBL" id="RWS30258.1"/>
    </source>
</evidence>
<dbReference type="Pfam" id="PF05002">
    <property type="entry name" value="SGS"/>
    <property type="match status" value="1"/>
</dbReference>
<name>A0A443SRV4_9ACAR</name>
<feature type="region of interest" description="Disordered" evidence="1">
    <location>
        <begin position="1"/>
        <end position="24"/>
    </location>
</feature>
<protein>
    <submittedName>
        <fullName evidence="3">Protein SGT1-like protein</fullName>
    </submittedName>
</protein>
<feature type="compositionally biased region" description="Basic and acidic residues" evidence="1">
    <location>
        <begin position="1"/>
        <end position="11"/>
    </location>
</feature>
<proteinExistence type="predicted"/>
<comment type="caution">
    <text evidence="3">The sequence shown here is derived from an EMBL/GenBank/DDBJ whole genome shotgun (WGS) entry which is preliminary data.</text>
</comment>
<dbReference type="VEuPathDB" id="VectorBase:LDEU001782"/>
<reference evidence="3 4" key="1">
    <citation type="journal article" date="2018" name="Gigascience">
        <title>Genomes of trombidid mites reveal novel predicted allergens and laterally-transferred genes associated with secondary metabolism.</title>
        <authorList>
            <person name="Dong X."/>
            <person name="Chaisiri K."/>
            <person name="Xia D."/>
            <person name="Armstrong S.D."/>
            <person name="Fang Y."/>
            <person name="Donnelly M.J."/>
            <person name="Kadowaki T."/>
            <person name="McGarry J.W."/>
            <person name="Darby A.C."/>
            <person name="Makepeace B.L."/>
        </authorList>
    </citation>
    <scope>NUCLEOTIDE SEQUENCE [LARGE SCALE GENOMIC DNA]</scope>
    <source>
        <strain evidence="3">UoL-UT</strain>
    </source>
</reference>
<evidence type="ECO:0000313" key="4">
    <source>
        <dbReference type="Proteomes" id="UP000288716"/>
    </source>
</evidence>
<dbReference type="EMBL" id="NCKV01000577">
    <property type="protein sequence ID" value="RWS30258.1"/>
    <property type="molecule type" value="Genomic_DNA"/>
</dbReference>
<sequence>MQNNTEPEKSAKPQTSKTKNWDKIVKDFEEEESKNNDSVDALFRQIYANSNEEVRRAMNKSFQESGGTCLSTNWKEVSQKKVEVSPPEGMEYKKW</sequence>
<gene>
    <name evidence="3" type="ORF">B4U80_06216</name>
</gene>
<dbReference type="OrthoDB" id="1898560at2759"/>
<dbReference type="InterPro" id="IPR044563">
    <property type="entry name" value="Sgt1-like"/>
</dbReference>
<feature type="domain" description="SGS" evidence="2">
    <location>
        <begin position="10"/>
        <end position="95"/>
    </location>
</feature>